<dbReference type="Pfam" id="PF00254">
    <property type="entry name" value="FKBP_C"/>
    <property type="match status" value="1"/>
</dbReference>
<dbReference type="KEGG" id="smo:SELMODRAFT_68680"/>
<feature type="non-terminal residue" evidence="7">
    <location>
        <position position="1"/>
    </location>
</feature>
<dbReference type="GO" id="GO:0009644">
    <property type="term" value="P:response to high light intensity"/>
    <property type="evidence" value="ECO:0007669"/>
    <property type="project" value="EnsemblPlants"/>
</dbReference>
<dbReference type="OMA" id="FEIQLVR"/>
<dbReference type="OrthoDB" id="1902587at2759"/>
<dbReference type="FunCoup" id="D8R090">
    <property type="interactions" value="1094"/>
</dbReference>
<evidence type="ECO:0000256" key="1">
    <source>
        <dbReference type="ARBA" id="ARBA00000971"/>
    </source>
</evidence>
<evidence type="ECO:0000256" key="3">
    <source>
        <dbReference type="ARBA" id="ARBA00023110"/>
    </source>
</evidence>
<dbReference type="EMBL" id="GL377569">
    <property type="protein sequence ID" value="EFJ34538.1"/>
    <property type="molecule type" value="Genomic_DNA"/>
</dbReference>
<dbReference type="EC" id="5.2.1.8" evidence="2 5"/>
<name>D8R090_SELML</name>
<dbReference type="InParanoid" id="D8R090"/>
<protein>
    <recommendedName>
        <fullName evidence="2 5">peptidylprolyl isomerase</fullName>
        <ecNumber evidence="2 5">5.2.1.8</ecNumber>
    </recommendedName>
</protein>
<dbReference type="GO" id="GO:0031977">
    <property type="term" value="C:thylakoid lumen"/>
    <property type="evidence" value="ECO:0007669"/>
    <property type="project" value="EnsemblPlants"/>
</dbReference>
<evidence type="ECO:0000313" key="7">
    <source>
        <dbReference type="EMBL" id="EFJ34538.1"/>
    </source>
</evidence>
<dbReference type="STRING" id="88036.D8R090"/>
<reference evidence="7 8" key="1">
    <citation type="journal article" date="2011" name="Science">
        <title>The Selaginella genome identifies genetic changes associated with the evolution of vascular plants.</title>
        <authorList>
            <person name="Banks J.A."/>
            <person name="Nishiyama T."/>
            <person name="Hasebe M."/>
            <person name="Bowman J.L."/>
            <person name="Gribskov M."/>
            <person name="dePamphilis C."/>
            <person name="Albert V.A."/>
            <person name="Aono N."/>
            <person name="Aoyama T."/>
            <person name="Ambrose B.A."/>
            <person name="Ashton N.W."/>
            <person name="Axtell M.J."/>
            <person name="Barker E."/>
            <person name="Barker M.S."/>
            <person name="Bennetzen J.L."/>
            <person name="Bonawitz N.D."/>
            <person name="Chapple C."/>
            <person name="Cheng C."/>
            <person name="Correa L.G."/>
            <person name="Dacre M."/>
            <person name="DeBarry J."/>
            <person name="Dreyer I."/>
            <person name="Elias M."/>
            <person name="Engstrom E.M."/>
            <person name="Estelle M."/>
            <person name="Feng L."/>
            <person name="Finet C."/>
            <person name="Floyd S.K."/>
            <person name="Frommer W.B."/>
            <person name="Fujita T."/>
            <person name="Gramzow L."/>
            <person name="Gutensohn M."/>
            <person name="Harholt J."/>
            <person name="Hattori M."/>
            <person name="Heyl A."/>
            <person name="Hirai T."/>
            <person name="Hiwatashi Y."/>
            <person name="Ishikawa M."/>
            <person name="Iwata M."/>
            <person name="Karol K.G."/>
            <person name="Koehler B."/>
            <person name="Kolukisaoglu U."/>
            <person name="Kubo M."/>
            <person name="Kurata T."/>
            <person name="Lalonde S."/>
            <person name="Li K."/>
            <person name="Li Y."/>
            <person name="Litt A."/>
            <person name="Lyons E."/>
            <person name="Manning G."/>
            <person name="Maruyama T."/>
            <person name="Michael T.P."/>
            <person name="Mikami K."/>
            <person name="Miyazaki S."/>
            <person name="Morinaga S."/>
            <person name="Murata T."/>
            <person name="Mueller-Roeber B."/>
            <person name="Nelson D.R."/>
            <person name="Obara M."/>
            <person name="Oguri Y."/>
            <person name="Olmstead R.G."/>
            <person name="Onodera N."/>
            <person name="Petersen B.L."/>
            <person name="Pils B."/>
            <person name="Prigge M."/>
            <person name="Rensing S.A."/>
            <person name="Riano-Pachon D.M."/>
            <person name="Roberts A.W."/>
            <person name="Sato Y."/>
            <person name="Scheller H.V."/>
            <person name="Schulz B."/>
            <person name="Schulz C."/>
            <person name="Shakirov E.V."/>
            <person name="Shibagaki N."/>
            <person name="Shinohara N."/>
            <person name="Shippen D.E."/>
            <person name="Soerensen I."/>
            <person name="Sotooka R."/>
            <person name="Sugimoto N."/>
            <person name="Sugita M."/>
            <person name="Sumikawa N."/>
            <person name="Tanurdzic M."/>
            <person name="Theissen G."/>
            <person name="Ulvskov P."/>
            <person name="Wakazuki S."/>
            <person name="Weng J.K."/>
            <person name="Willats W.W."/>
            <person name="Wipf D."/>
            <person name="Wolf P.G."/>
            <person name="Yang L."/>
            <person name="Zimmer A.D."/>
            <person name="Zhu Q."/>
            <person name="Mitros T."/>
            <person name="Hellsten U."/>
            <person name="Loque D."/>
            <person name="Otillar R."/>
            <person name="Salamov A."/>
            <person name="Schmutz J."/>
            <person name="Shapiro H."/>
            <person name="Lindquist E."/>
            <person name="Lucas S."/>
            <person name="Rokhsar D."/>
            <person name="Grigoriev I.V."/>
        </authorList>
    </citation>
    <scope>NUCLEOTIDE SEQUENCE [LARGE SCALE GENOMIC DNA]</scope>
</reference>
<dbReference type="Gramene" id="EFJ34538">
    <property type="protein sequence ID" value="EFJ34538"/>
    <property type="gene ID" value="SELMODRAFT_68680"/>
</dbReference>
<evidence type="ECO:0000256" key="5">
    <source>
        <dbReference type="PROSITE-ProRule" id="PRU00277"/>
    </source>
</evidence>
<dbReference type="Proteomes" id="UP000001514">
    <property type="component" value="Unassembled WGS sequence"/>
</dbReference>
<keyword evidence="3 5" id="KW-0697">Rotamase</keyword>
<feature type="domain" description="PPIase FKBP-type" evidence="6">
    <location>
        <begin position="13"/>
        <end position="115"/>
    </location>
</feature>
<gene>
    <name evidence="7" type="ORF">SELMODRAFT_68680</name>
</gene>
<dbReference type="PROSITE" id="PS50059">
    <property type="entry name" value="FKBP_PPIASE"/>
    <property type="match status" value="1"/>
</dbReference>
<dbReference type="AlphaFoldDB" id="D8R090"/>
<dbReference type="InterPro" id="IPR001179">
    <property type="entry name" value="PPIase_FKBP_dom"/>
</dbReference>
<evidence type="ECO:0000313" key="8">
    <source>
        <dbReference type="Proteomes" id="UP000001514"/>
    </source>
</evidence>
<sequence length="115" mass="12768">EVSEGIGPEARRGRIVEFNYVCRRSNGYYVYSTMDSFNKDSEPVTLALGEGKLISGLEEVITGMKSGGKRRVLIPPSLGYVSPDLEPQPPEFGPRRSLMAHAKEPLVFEIQLVRV</sequence>
<dbReference type="PANTHER" id="PTHR43811">
    <property type="entry name" value="FKBP-TYPE PEPTIDYL-PROLYL CIS-TRANS ISOMERASE FKPA"/>
    <property type="match status" value="1"/>
</dbReference>
<dbReference type="PANTHER" id="PTHR43811:SF26">
    <property type="entry name" value="PEPTIDYL-PROLYL CIS-TRANS ISOMERASE FKBP16-1, CHLOROPLASTIC"/>
    <property type="match status" value="1"/>
</dbReference>
<evidence type="ECO:0000259" key="6">
    <source>
        <dbReference type="PROSITE" id="PS50059"/>
    </source>
</evidence>
<keyword evidence="8" id="KW-1185">Reference proteome</keyword>
<keyword evidence="4 5" id="KW-0413">Isomerase</keyword>
<dbReference type="GO" id="GO:0031647">
    <property type="term" value="P:regulation of protein stability"/>
    <property type="evidence" value="ECO:0007669"/>
    <property type="project" value="EnsemblPlants"/>
</dbReference>
<dbReference type="GO" id="GO:0009414">
    <property type="term" value="P:response to water deprivation"/>
    <property type="evidence" value="ECO:0007669"/>
    <property type="project" value="EnsemblPlants"/>
</dbReference>
<dbReference type="InterPro" id="IPR046357">
    <property type="entry name" value="PPIase_dom_sf"/>
</dbReference>
<evidence type="ECO:0000256" key="2">
    <source>
        <dbReference type="ARBA" id="ARBA00013194"/>
    </source>
</evidence>
<dbReference type="eggNOG" id="KOG0552">
    <property type="taxonomic scope" value="Eukaryota"/>
</dbReference>
<comment type="catalytic activity">
    <reaction evidence="1 5">
        <text>[protein]-peptidylproline (omega=180) = [protein]-peptidylproline (omega=0)</text>
        <dbReference type="Rhea" id="RHEA:16237"/>
        <dbReference type="Rhea" id="RHEA-COMP:10747"/>
        <dbReference type="Rhea" id="RHEA-COMP:10748"/>
        <dbReference type="ChEBI" id="CHEBI:83833"/>
        <dbReference type="ChEBI" id="CHEBI:83834"/>
        <dbReference type="EC" id="5.2.1.8"/>
    </reaction>
</comment>
<dbReference type="HOGENOM" id="CLU_090815_1_0_1"/>
<proteinExistence type="predicted"/>
<dbReference type="Gene3D" id="3.10.50.40">
    <property type="match status" value="1"/>
</dbReference>
<feature type="non-terminal residue" evidence="7">
    <location>
        <position position="115"/>
    </location>
</feature>
<evidence type="ECO:0000256" key="4">
    <source>
        <dbReference type="ARBA" id="ARBA00023235"/>
    </source>
</evidence>
<dbReference type="GO" id="GO:0003755">
    <property type="term" value="F:peptidyl-prolyl cis-trans isomerase activity"/>
    <property type="evidence" value="ECO:0000318"/>
    <property type="project" value="GO_Central"/>
</dbReference>
<dbReference type="SUPFAM" id="SSF54534">
    <property type="entry name" value="FKBP-like"/>
    <property type="match status" value="1"/>
</dbReference>
<organism evidence="8">
    <name type="scientific">Selaginella moellendorffii</name>
    <name type="common">Spikemoss</name>
    <dbReference type="NCBI Taxonomy" id="88036"/>
    <lineage>
        <taxon>Eukaryota</taxon>
        <taxon>Viridiplantae</taxon>
        <taxon>Streptophyta</taxon>
        <taxon>Embryophyta</taxon>
        <taxon>Tracheophyta</taxon>
        <taxon>Lycopodiopsida</taxon>
        <taxon>Selaginellales</taxon>
        <taxon>Selaginellaceae</taxon>
        <taxon>Selaginella</taxon>
    </lineage>
</organism>
<accession>D8R090</accession>